<evidence type="ECO:0000256" key="1">
    <source>
        <dbReference type="SAM" id="Phobius"/>
    </source>
</evidence>
<keyword evidence="1" id="KW-0812">Transmembrane</keyword>
<dbReference type="AlphaFoldDB" id="A0A9P1JTA5"/>
<dbReference type="EMBL" id="HE577327">
    <property type="protein sequence ID" value="CCC99372.1"/>
    <property type="molecule type" value="Genomic_DNA"/>
</dbReference>
<keyword evidence="1" id="KW-0472">Membrane</keyword>
<protein>
    <submittedName>
        <fullName evidence="2">Uncharacterized protein</fullName>
    </submittedName>
</protein>
<evidence type="ECO:0000313" key="3">
    <source>
        <dbReference type="Proteomes" id="UP000007319"/>
    </source>
</evidence>
<keyword evidence="1" id="KW-1133">Transmembrane helix</keyword>
<dbReference type="Proteomes" id="UP000007319">
    <property type="component" value="Chromosome"/>
</dbReference>
<evidence type="ECO:0000313" key="2">
    <source>
        <dbReference type="EMBL" id="CCC99372.1"/>
    </source>
</evidence>
<accession>A0A9P1JTA5</accession>
<sequence>MARSSAMTPAYGDAGVGGGGLVAATWAGTVNDALQLVILLLTIVLLAYRIRNARNRAKGED</sequence>
<keyword evidence="3" id="KW-1185">Reference proteome</keyword>
<organism evidence="2 3">
    <name type="scientific">Azospirillum baldaniorum</name>
    <dbReference type="NCBI Taxonomy" id="1064539"/>
    <lineage>
        <taxon>Bacteria</taxon>
        <taxon>Pseudomonadati</taxon>
        <taxon>Pseudomonadota</taxon>
        <taxon>Alphaproteobacteria</taxon>
        <taxon>Rhodospirillales</taxon>
        <taxon>Azospirillaceae</taxon>
        <taxon>Azospirillum</taxon>
    </lineage>
</organism>
<proteinExistence type="predicted"/>
<feature type="transmembrane region" description="Helical" evidence="1">
    <location>
        <begin position="33"/>
        <end position="50"/>
    </location>
</feature>
<name>A0A9P1JTA5_9PROT</name>
<reference evidence="2 3" key="1">
    <citation type="journal article" date="2011" name="PLoS Genet.">
        <title>Azospirillum genomes reveal transition of bacteria from aquatic to terrestrial environments.</title>
        <authorList>
            <person name="Wisniewski-Dye F."/>
            <person name="Borziak K."/>
            <person name="Khalsa-Moyers G."/>
            <person name="Alexandre G."/>
            <person name="Sukharnikov L.O."/>
            <person name="Wuichet K."/>
            <person name="Hurst G.B."/>
            <person name="McDonald W.H."/>
            <person name="Robertson J.S."/>
            <person name="Barbe V."/>
            <person name="Calteau A."/>
            <person name="Rouy Z."/>
            <person name="Mangenot S."/>
            <person name="Prigent-Combaret C."/>
            <person name="Normand P."/>
            <person name="Boyer M."/>
            <person name="Siguier P."/>
            <person name="Dessaux Y."/>
            <person name="Elmerich C."/>
            <person name="Condemine G."/>
            <person name="Krishnen G."/>
            <person name="Kennedy I."/>
            <person name="Paterson A.H."/>
            <person name="Gonzalez V."/>
            <person name="Mavingui P."/>
            <person name="Zhulin I.B."/>
        </authorList>
    </citation>
    <scope>NUCLEOTIDE SEQUENCE [LARGE SCALE GENOMIC DNA]</scope>
    <source>
        <strain evidence="2 3">Sp245</strain>
    </source>
</reference>
<gene>
    <name evidence="2" type="ORF">AZOBR_200077</name>
</gene>
<dbReference type="KEGG" id="abs:AZOBR_200077"/>